<proteinExistence type="predicted"/>
<accession>A0A7V2ZMP4</accession>
<keyword evidence="1" id="KW-0732">Signal</keyword>
<feature type="chain" id="PRO_5030717438" description="Alpha/beta hydrolase" evidence="1">
    <location>
        <begin position="20"/>
        <end position="269"/>
    </location>
</feature>
<evidence type="ECO:0000313" key="2">
    <source>
        <dbReference type="EMBL" id="HFI92740.1"/>
    </source>
</evidence>
<name>A0A7V2ZMP4_9BACT</name>
<dbReference type="EMBL" id="DSUJ01000011">
    <property type="protein sequence ID" value="HFI92740.1"/>
    <property type="molecule type" value="Genomic_DNA"/>
</dbReference>
<dbReference type="AlphaFoldDB" id="A0A7V2ZMP4"/>
<feature type="signal peptide" evidence="1">
    <location>
        <begin position="1"/>
        <end position="19"/>
    </location>
</feature>
<protein>
    <recommendedName>
        <fullName evidence="3">Alpha/beta hydrolase</fullName>
    </recommendedName>
</protein>
<organism evidence="2">
    <name type="scientific">Ignavibacterium album</name>
    <dbReference type="NCBI Taxonomy" id="591197"/>
    <lineage>
        <taxon>Bacteria</taxon>
        <taxon>Pseudomonadati</taxon>
        <taxon>Ignavibacteriota</taxon>
        <taxon>Ignavibacteria</taxon>
        <taxon>Ignavibacteriales</taxon>
        <taxon>Ignavibacteriaceae</taxon>
        <taxon>Ignavibacterium</taxon>
    </lineage>
</organism>
<dbReference type="InterPro" id="IPR029058">
    <property type="entry name" value="AB_hydrolase_fold"/>
</dbReference>
<evidence type="ECO:0008006" key="3">
    <source>
        <dbReference type="Google" id="ProtNLM"/>
    </source>
</evidence>
<dbReference type="SUPFAM" id="SSF53474">
    <property type="entry name" value="alpha/beta-Hydrolases"/>
    <property type="match status" value="1"/>
</dbReference>
<gene>
    <name evidence="2" type="ORF">ENS31_14570</name>
</gene>
<reference evidence="2" key="1">
    <citation type="journal article" date="2020" name="mSystems">
        <title>Genome- and Community-Level Interaction Insights into Carbon Utilization and Element Cycling Functions of Hydrothermarchaeota in Hydrothermal Sediment.</title>
        <authorList>
            <person name="Zhou Z."/>
            <person name="Liu Y."/>
            <person name="Xu W."/>
            <person name="Pan J."/>
            <person name="Luo Z.H."/>
            <person name="Li M."/>
        </authorList>
    </citation>
    <scope>NUCLEOTIDE SEQUENCE [LARGE SCALE GENOMIC DNA]</scope>
    <source>
        <strain evidence="2">SpSt-479</strain>
    </source>
</reference>
<comment type="caution">
    <text evidence="2">The sequence shown here is derived from an EMBL/GenBank/DDBJ whole genome shotgun (WGS) entry which is preliminary data.</text>
</comment>
<evidence type="ECO:0000256" key="1">
    <source>
        <dbReference type="SAM" id="SignalP"/>
    </source>
</evidence>
<sequence length="269" mass="30256">MKAKIFVLLSFIFISSSYPQNLSWIKIGNGVQYSFSDNKKGNNIFVAIGGWQAKQEWVNSWCSELNKSKLYELGVKHIFSVKGPDDVCNRKGEINIKNLAEYIKNIIYATYYIDKVIIAAHSSGSFVANELLHILYGEKGIAKDSFYVNKVYYFNLDGGIGGGDCGVALNDSVVKYIAKVYAVAAYDSATGMYSSNYETMIKLSGMYKEKSELILLGVTNSDCIDKWCLHDAVVNRKPHNPAKYDLEKDYTLFDAEHTVQTDYLNVLKK</sequence>